<keyword evidence="2" id="KW-1185">Reference proteome</keyword>
<keyword evidence="1" id="KW-0808">Transferase</keyword>
<evidence type="ECO:0000313" key="1">
    <source>
        <dbReference type="EMBL" id="MBB5868124.1"/>
    </source>
</evidence>
<comment type="caution">
    <text evidence="1">The sequence shown here is derived from an EMBL/GenBank/DDBJ whole genome shotgun (WGS) entry which is preliminary data.</text>
</comment>
<proteinExistence type="predicted"/>
<dbReference type="RefSeq" id="WP_184833824.1">
    <property type="nucleotide sequence ID" value="NZ_JACHMN010000002.1"/>
</dbReference>
<reference evidence="1 2" key="1">
    <citation type="submission" date="2020-08" db="EMBL/GenBank/DDBJ databases">
        <title>Sequencing the genomes of 1000 actinobacteria strains.</title>
        <authorList>
            <person name="Klenk H.-P."/>
        </authorList>
    </citation>
    <scope>NUCLEOTIDE SEQUENCE [LARGE SCALE GENOMIC DNA]</scope>
    <source>
        <strain evidence="1 2">DSM 45362</strain>
    </source>
</reference>
<dbReference type="Proteomes" id="UP000587527">
    <property type="component" value="Unassembled WGS sequence"/>
</dbReference>
<dbReference type="InterPro" id="IPR016181">
    <property type="entry name" value="Acyl_CoA_acyltransferase"/>
</dbReference>
<dbReference type="GO" id="GO:0016740">
    <property type="term" value="F:transferase activity"/>
    <property type="evidence" value="ECO:0007669"/>
    <property type="project" value="UniProtKB-KW"/>
</dbReference>
<gene>
    <name evidence="1" type="ORF">F4553_001503</name>
</gene>
<dbReference type="SUPFAM" id="SSF55729">
    <property type="entry name" value="Acyl-CoA N-acyltransferases (Nat)"/>
    <property type="match status" value="1"/>
</dbReference>
<protein>
    <submittedName>
        <fullName evidence="1">GNAT superfamily N-acetyltransferase</fullName>
    </submittedName>
</protein>
<name>A0A841BIN2_9ACTN</name>
<sequence>MSDLRETFIAWELGWAASRDLPPAHLVEGGMRIECRQQSRDVEIFALHADDDPDSLVRLAELLRAETESAWLTVPTREPERAAATLEAAGLEFVSRVEALMETDLRTQPVRAVAAPYRLHTEVTGPVVHVSVEAADGEEAARGYAGLIGTAAVADRILTAEAHRRRSLGAAVMTALADAAVTAGATRGLLIGSVEGQALYRSLGWSTVATVLIAKLPE</sequence>
<dbReference type="Gene3D" id="3.40.630.30">
    <property type="match status" value="1"/>
</dbReference>
<dbReference type="EMBL" id="JACHMN010000002">
    <property type="protein sequence ID" value="MBB5868124.1"/>
    <property type="molecule type" value="Genomic_DNA"/>
</dbReference>
<accession>A0A841BIN2</accession>
<organism evidence="1 2">
    <name type="scientific">Allocatelliglobosispora scoriae</name>
    <dbReference type="NCBI Taxonomy" id="643052"/>
    <lineage>
        <taxon>Bacteria</taxon>
        <taxon>Bacillati</taxon>
        <taxon>Actinomycetota</taxon>
        <taxon>Actinomycetes</taxon>
        <taxon>Micromonosporales</taxon>
        <taxon>Micromonosporaceae</taxon>
        <taxon>Allocatelliglobosispora</taxon>
    </lineage>
</organism>
<dbReference type="AlphaFoldDB" id="A0A841BIN2"/>
<evidence type="ECO:0000313" key="2">
    <source>
        <dbReference type="Proteomes" id="UP000587527"/>
    </source>
</evidence>